<protein>
    <submittedName>
        <fullName evidence="3">Uncharacterized protein</fullName>
    </submittedName>
</protein>
<feature type="compositionally biased region" description="Low complexity" evidence="2">
    <location>
        <begin position="95"/>
        <end position="106"/>
    </location>
</feature>
<evidence type="ECO:0000256" key="1">
    <source>
        <dbReference type="SAM" id="Coils"/>
    </source>
</evidence>
<dbReference type="OrthoDB" id="5499532at2759"/>
<feature type="region of interest" description="Disordered" evidence="2">
    <location>
        <begin position="24"/>
        <end position="48"/>
    </location>
</feature>
<feature type="compositionally biased region" description="Polar residues" evidence="2">
    <location>
        <begin position="107"/>
        <end position="116"/>
    </location>
</feature>
<organism evidence="3 4">
    <name type="scientific">Pyronema omphalodes (strain CBS 100304)</name>
    <name type="common">Pyronema confluens</name>
    <dbReference type="NCBI Taxonomy" id="1076935"/>
    <lineage>
        <taxon>Eukaryota</taxon>
        <taxon>Fungi</taxon>
        <taxon>Dikarya</taxon>
        <taxon>Ascomycota</taxon>
        <taxon>Pezizomycotina</taxon>
        <taxon>Pezizomycetes</taxon>
        <taxon>Pezizales</taxon>
        <taxon>Pyronemataceae</taxon>
        <taxon>Pyronema</taxon>
    </lineage>
</organism>
<evidence type="ECO:0000313" key="4">
    <source>
        <dbReference type="Proteomes" id="UP000018144"/>
    </source>
</evidence>
<sequence>MMQPDHGTPLPPREVVASRAIEAYRESLDMPPSSSVDQSRQGDDTPILQRPMLLPAPVTAAAQGMANLPIQFTQWMATRRMASLRSDAAPSSLGVVSESPVPVRSSTQETTAQPVSQPLKKQPDAATIIASSTAEAHATTKKPRQPHKTTAKATKPKKAATVASAPQTAGATPDSVNDPVFLKQHKISWMWTRDEKEKILNWLGDNLANYQTWKMSQEKTAEKLSVLLFDGLRSGPAIRNQWVAMKDKHQKAKAKMMATGGGAIDPEDEMEPEKLVWLEGICPLYWKIDNVVQRDKSIYSNFVGETGKDGHIGIVQSKHKVDPVKINVQDKEGDDCHPPVGGSKDPRKRGGPSGEGELTLKKTKLSAADKIIHDYTVNVKAFQERQLEIQEKQLERLMQKDAWKEKLEETRMNLKHEREMKRLAIAEEEARSKRLMLELELAKVHQAAGNKTVRDLEE</sequence>
<keyword evidence="1" id="KW-0175">Coiled coil</keyword>
<evidence type="ECO:0000313" key="3">
    <source>
        <dbReference type="EMBL" id="CCX09324.1"/>
    </source>
</evidence>
<name>U4LE09_PYROM</name>
<feature type="region of interest" description="Disordered" evidence="2">
    <location>
        <begin position="329"/>
        <end position="357"/>
    </location>
</feature>
<gene>
    <name evidence="3" type="ORF">PCON_08917</name>
</gene>
<feature type="region of interest" description="Disordered" evidence="2">
    <location>
        <begin position="87"/>
        <end position="178"/>
    </location>
</feature>
<proteinExistence type="predicted"/>
<feature type="coiled-coil region" evidence="1">
    <location>
        <begin position="380"/>
        <end position="424"/>
    </location>
</feature>
<feature type="compositionally biased region" description="Basic residues" evidence="2">
    <location>
        <begin position="139"/>
        <end position="158"/>
    </location>
</feature>
<dbReference type="EMBL" id="HF935457">
    <property type="protein sequence ID" value="CCX09324.1"/>
    <property type="molecule type" value="Genomic_DNA"/>
</dbReference>
<dbReference type="AlphaFoldDB" id="U4LE09"/>
<evidence type="ECO:0000256" key="2">
    <source>
        <dbReference type="SAM" id="MobiDB-lite"/>
    </source>
</evidence>
<dbReference type="Proteomes" id="UP000018144">
    <property type="component" value="Unassembled WGS sequence"/>
</dbReference>
<reference evidence="3 4" key="1">
    <citation type="journal article" date="2013" name="PLoS Genet.">
        <title>The genome and development-dependent transcriptomes of Pyronema confluens: a window into fungal evolution.</title>
        <authorList>
            <person name="Traeger S."/>
            <person name="Altegoer F."/>
            <person name="Freitag M."/>
            <person name="Gabaldon T."/>
            <person name="Kempken F."/>
            <person name="Kumar A."/>
            <person name="Marcet-Houben M."/>
            <person name="Poggeler S."/>
            <person name="Stajich J.E."/>
            <person name="Nowrousian M."/>
        </authorList>
    </citation>
    <scope>NUCLEOTIDE SEQUENCE [LARGE SCALE GENOMIC DNA]</scope>
    <source>
        <strain evidence="4">CBS 100304</strain>
        <tissue evidence="3">Vegetative mycelium</tissue>
    </source>
</reference>
<accession>U4LE09</accession>
<keyword evidence="4" id="KW-1185">Reference proteome</keyword>
<feature type="compositionally biased region" description="Low complexity" evidence="2">
    <location>
        <begin position="125"/>
        <end position="137"/>
    </location>
</feature>